<dbReference type="PANTHER" id="PTHR32552">
    <property type="entry name" value="FERRICHROME IRON RECEPTOR-RELATED"/>
    <property type="match status" value="1"/>
</dbReference>
<dbReference type="AlphaFoldDB" id="A0A1A7C492"/>
<evidence type="ECO:0000256" key="2">
    <source>
        <dbReference type="ARBA" id="ARBA00009810"/>
    </source>
</evidence>
<dbReference type="Pfam" id="PF07660">
    <property type="entry name" value="STN"/>
    <property type="match status" value="1"/>
</dbReference>
<evidence type="ECO:0000256" key="7">
    <source>
        <dbReference type="ARBA" id="ARBA00022729"/>
    </source>
</evidence>
<sequence length="818" mass="88674">MHLHHLHPTPLARAVGGALLLLSLAHAPASAADAPGGASAVQTRYSVPAGELSAAIAAFGVQARVNVGGAADLLQGVRSPGLQGSYTVPQALAQLLAGTGLEAVPGGDRSYVLRKSGAVAPAAPIAATLGEVAVSASALRDGTTEGKRGYAGLTSATRLNLSLRETPQAVSVITRQQIEDQGLRTLQDVLVQSPGITVDRSSSTREYDQVFSRGFEVTSYMVDGIPTSKNLEARTYDAAIYDRVEIIRGATGLISGIGSPSAAVNLVRKRPGRTFAASAGVQAGSWDRYRIDGDLSTPLNQGGSVRARVVAAHEDQHSFIERYRQKKDVLYAIVEADLSPSTVLSAGVNYQKEKLNGAGREFPVFYSDGSRTSFKRSMNGTAAWSTYDREQTMLFATLDHYFDNDWIARLAVSRSSNQYDALQGFAGNGYADRVSGANLKLWLANWHSKPQQTALDAYVSGPFRAFGRQHELVFGVSASELETNSPIYPGWRLAGYDYSIPDINAWNGAMPVPDYRGTRMGTSYDKERESGLYSTLRLRPTNALSVILGARLSYWKRDIRSDYDADTDLYDSMRESGKITPYAGLVYDLGPHWSAYASYTSIFTPQSQRDVNSRFLPPLEGKNYEAGVKGEFFNGALNTSASVFQLRQENLAVADPGNIWIIGTGGGSYAYHTVKGATTRGFEAEVSGQLQPDWQLTASYAYSRIRNAAGERIQTSQPQAMAKLWSTYRLSQGVPGLTLGAGVNWQSGIYQDDRGPNGERFAQDGYAVAGLMAQYQFDARLVATMNINNVFDKRYHSTGMGGYYGDPRNAMLSLRYRF</sequence>
<comment type="caution">
    <text evidence="19">The sequence shown here is derived from an EMBL/GenBank/DDBJ whole genome shotgun (WGS) entry which is preliminary data.</text>
</comment>
<dbReference type="PATRIC" id="fig|1747903.4.peg.3476"/>
<dbReference type="GO" id="GO:0015344">
    <property type="term" value="F:siderophore uptake transmembrane transporter activity"/>
    <property type="evidence" value="ECO:0007669"/>
    <property type="project" value="TreeGrafter"/>
</dbReference>
<dbReference type="GO" id="GO:0038023">
    <property type="term" value="F:signaling receptor activity"/>
    <property type="evidence" value="ECO:0007669"/>
    <property type="project" value="InterPro"/>
</dbReference>
<comment type="subcellular location">
    <subcellularLocation>
        <location evidence="1 14">Cell outer membrane</location>
        <topology evidence="1 14">Multi-pass membrane protein</topology>
    </subcellularLocation>
</comment>
<dbReference type="InterPro" id="IPR010105">
    <property type="entry name" value="TonB_sidphr_rcpt"/>
</dbReference>
<dbReference type="SUPFAM" id="SSF56935">
    <property type="entry name" value="Porins"/>
    <property type="match status" value="1"/>
</dbReference>
<dbReference type="EMBL" id="LOCQ01000051">
    <property type="protein sequence ID" value="OBV39859.1"/>
    <property type="molecule type" value="Genomic_DNA"/>
</dbReference>
<dbReference type="PROSITE" id="PS52016">
    <property type="entry name" value="TONB_DEPENDENT_REC_3"/>
    <property type="match status" value="1"/>
</dbReference>
<comment type="similarity">
    <text evidence="2 14 16">Belongs to the TonB-dependent receptor family.</text>
</comment>
<protein>
    <submittedName>
        <fullName evidence="19">Outer-membrane receptor for ferric coprogen and ferric-rhodotorulic acid</fullName>
    </submittedName>
</protein>
<feature type="signal peptide" evidence="17">
    <location>
        <begin position="1"/>
        <end position="31"/>
    </location>
</feature>
<evidence type="ECO:0000256" key="4">
    <source>
        <dbReference type="ARBA" id="ARBA00022452"/>
    </source>
</evidence>
<dbReference type="Gene3D" id="3.55.50.30">
    <property type="match status" value="1"/>
</dbReference>
<evidence type="ECO:0000256" key="8">
    <source>
        <dbReference type="ARBA" id="ARBA00023004"/>
    </source>
</evidence>
<dbReference type="InterPro" id="IPR037066">
    <property type="entry name" value="Plug_dom_sf"/>
</dbReference>
<accession>A0A1A7C492</accession>
<dbReference type="InterPro" id="IPR012910">
    <property type="entry name" value="Plug_dom"/>
</dbReference>
<keyword evidence="9" id="KW-0406">Ion transport</keyword>
<name>A0A1A7C492_9BURK</name>
<reference evidence="19 20" key="1">
    <citation type="submission" date="2016-04" db="EMBL/GenBank/DDBJ databases">
        <title>Draft genome sequence of Janthinobacterium psychrotolerans sp. nov., isolated from freshwater sediments in Denmark.</title>
        <authorList>
            <person name="Gong X."/>
            <person name="Skrivergaard S."/>
            <person name="Korsgaard B.S."/>
            <person name="Schreiber L."/>
            <person name="Marshall I.P."/>
            <person name="Finster K."/>
            <person name="Schramm A."/>
        </authorList>
    </citation>
    <scope>NUCLEOTIDE SEQUENCE [LARGE SCALE GENOMIC DNA]</scope>
    <source>
        <strain evidence="19 20">S3-2</strain>
    </source>
</reference>
<dbReference type="Gene3D" id="2.170.130.10">
    <property type="entry name" value="TonB-dependent receptor, plug domain"/>
    <property type="match status" value="1"/>
</dbReference>
<keyword evidence="20" id="KW-1185">Reference proteome</keyword>
<evidence type="ECO:0000256" key="3">
    <source>
        <dbReference type="ARBA" id="ARBA00022448"/>
    </source>
</evidence>
<keyword evidence="3 14" id="KW-0813">Transport</keyword>
<evidence type="ECO:0000256" key="13">
    <source>
        <dbReference type="ARBA" id="ARBA00023237"/>
    </source>
</evidence>
<keyword evidence="6 14" id="KW-0812">Transmembrane</keyword>
<dbReference type="Gene3D" id="2.40.170.20">
    <property type="entry name" value="TonB-dependent receptor, beta-barrel domain"/>
    <property type="match status" value="1"/>
</dbReference>
<gene>
    <name evidence="19" type="ORF">ASR47_101281</name>
</gene>
<organism evidence="19 20">
    <name type="scientific">Janthinobacterium psychrotolerans</name>
    <dbReference type="NCBI Taxonomy" id="1747903"/>
    <lineage>
        <taxon>Bacteria</taxon>
        <taxon>Pseudomonadati</taxon>
        <taxon>Pseudomonadota</taxon>
        <taxon>Betaproteobacteria</taxon>
        <taxon>Burkholderiales</taxon>
        <taxon>Oxalobacteraceae</taxon>
        <taxon>Janthinobacterium</taxon>
    </lineage>
</organism>
<feature type="short sequence motif" description="TonB C-terminal box" evidence="15">
    <location>
        <begin position="801"/>
        <end position="818"/>
    </location>
</feature>
<dbReference type="GO" id="GO:0009279">
    <property type="term" value="C:cell outer membrane"/>
    <property type="evidence" value="ECO:0007669"/>
    <property type="project" value="UniProtKB-SubCell"/>
</dbReference>
<evidence type="ECO:0000256" key="9">
    <source>
        <dbReference type="ARBA" id="ARBA00023065"/>
    </source>
</evidence>
<dbReference type="Pfam" id="PF00593">
    <property type="entry name" value="TonB_dep_Rec_b-barrel"/>
    <property type="match status" value="1"/>
</dbReference>
<dbReference type="Proteomes" id="UP000092713">
    <property type="component" value="Unassembled WGS sequence"/>
</dbReference>
<dbReference type="InterPro" id="IPR011662">
    <property type="entry name" value="Secretin/TonB_short_N"/>
</dbReference>
<dbReference type="STRING" id="1747903.ASR47_101281"/>
<evidence type="ECO:0000259" key="18">
    <source>
        <dbReference type="SMART" id="SM00965"/>
    </source>
</evidence>
<feature type="domain" description="Secretin/TonB short N-terminal" evidence="18">
    <location>
        <begin position="65"/>
        <end position="116"/>
    </location>
</feature>
<dbReference type="InterPro" id="IPR036942">
    <property type="entry name" value="Beta-barrel_TonB_sf"/>
</dbReference>
<keyword evidence="11 14" id="KW-0472">Membrane</keyword>
<evidence type="ECO:0000256" key="5">
    <source>
        <dbReference type="ARBA" id="ARBA00022496"/>
    </source>
</evidence>
<evidence type="ECO:0000256" key="10">
    <source>
        <dbReference type="ARBA" id="ARBA00023077"/>
    </source>
</evidence>
<evidence type="ECO:0000256" key="6">
    <source>
        <dbReference type="ARBA" id="ARBA00022692"/>
    </source>
</evidence>
<dbReference type="GO" id="GO:0015891">
    <property type="term" value="P:siderophore transport"/>
    <property type="evidence" value="ECO:0007669"/>
    <property type="project" value="InterPro"/>
</dbReference>
<dbReference type="SMART" id="SM00965">
    <property type="entry name" value="STN"/>
    <property type="match status" value="1"/>
</dbReference>
<evidence type="ECO:0000256" key="17">
    <source>
        <dbReference type="SAM" id="SignalP"/>
    </source>
</evidence>
<evidence type="ECO:0000313" key="19">
    <source>
        <dbReference type="EMBL" id="OBV39859.1"/>
    </source>
</evidence>
<dbReference type="NCBIfam" id="TIGR01783">
    <property type="entry name" value="TonB-siderophor"/>
    <property type="match status" value="1"/>
</dbReference>
<keyword evidence="7 17" id="KW-0732">Signal</keyword>
<keyword evidence="5" id="KW-0410">Iron transport</keyword>
<proteinExistence type="inferred from homology"/>
<dbReference type="PANTHER" id="PTHR32552:SF74">
    <property type="entry name" value="HYDROXAMATE SIDEROPHORE RECEPTOR FHUE"/>
    <property type="match status" value="1"/>
</dbReference>
<evidence type="ECO:0000256" key="16">
    <source>
        <dbReference type="RuleBase" id="RU003357"/>
    </source>
</evidence>
<keyword evidence="12 19" id="KW-0675">Receptor</keyword>
<evidence type="ECO:0000256" key="12">
    <source>
        <dbReference type="ARBA" id="ARBA00023170"/>
    </source>
</evidence>
<dbReference type="PROSITE" id="PS01156">
    <property type="entry name" value="TONB_DEPENDENT_REC_2"/>
    <property type="match status" value="1"/>
</dbReference>
<keyword evidence="4 14" id="KW-1134">Transmembrane beta strand</keyword>
<dbReference type="OrthoDB" id="174652at2"/>
<dbReference type="InterPro" id="IPR010917">
    <property type="entry name" value="TonB_rcpt_CS"/>
</dbReference>
<evidence type="ECO:0000256" key="14">
    <source>
        <dbReference type="PROSITE-ProRule" id="PRU01360"/>
    </source>
</evidence>
<dbReference type="InterPro" id="IPR039426">
    <property type="entry name" value="TonB-dep_rcpt-like"/>
</dbReference>
<evidence type="ECO:0000256" key="1">
    <source>
        <dbReference type="ARBA" id="ARBA00004571"/>
    </source>
</evidence>
<dbReference type="InterPro" id="IPR000531">
    <property type="entry name" value="Beta-barrel_TonB"/>
</dbReference>
<dbReference type="FunFam" id="2.170.130.10:FF:000010">
    <property type="entry name" value="Ferripyoverdine receptor"/>
    <property type="match status" value="1"/>
</dbReference>
<dbReference type="Pfam" id="PF07715">
    <property type="entry name" value="Plug"/>
    <property type="match status" value="1"/>
</dbReference>
<evidence type="ECO:0000256" key="11">
    <source>
        <dbReference type="ARBA" id="ARBA00023136"/>
    </source>
</evidence>
<dbReference type="RefSeq" id="WP_065307508.1">
    <property type="nucleotide sequence ID" value="NZ_LOCQ01000051.1"/>
</dbReference>
<keyword evidence="8" id="KW-0408">Iron</keyword>
<dbReference type="CDD" id="cd01347">
    <property type="entry name" value="ligand_gated_channel"/>
    <property type="match status" value="1"/>
</dbReference>
<keyword evidence="10 16" id="KW-0798">TonB box</keyword>
<evidence type="ECO:0000256" key="15">
    <source>
        <dbReference type="PROSITE-ProRule" id="PRU10144"/>
    </source>
</evidence>
<evidence type="ECO:0000313" key="20">
    <source>
        <dbReference type="Proteomes" id="UP000092713"/>
    </source>
</evidence>
<keyword evidence="13 14" id="KW-0998">Cell outer membrane</keyword>
<feature type="chain" id="PRO_5008355685" evidence="17">
    <location>
        <begin position="32"/>
        <end position="818"/>
    </location>
</feature>